<dbReference type="PANTHER" id="PTHR40255:SF1">
    <property type="entry name" value="PROTOPORPHYRINOGEN IX OXIDASE"/>
    <property type="match status" value="1"/>
</dbReference>
<dbReference type="InterPro" id="IPR005265">
    <property type="entry name" value="HemJ-like"/>
</dbReference>
<dbReference type="Pfam" id="PF03653">
    <property type="entry name" value="UPF0093"/>
    <property type="match status" value="1"/>
</dbReference>
<feature type="binding site" description="axial binding residue" evidence="14">
    <location>
        <position position="128"/>
    </location>
    <ligand>
        <name>heme</name>
        <dbReference type="ChEBI" id="CHEBI:30413"/>
    </ligand>
    <ligandPart>
        <name>Fe</name>
        <dbReference type="ChEBI" id="CHEBI:18248"/>
    </ligandPart>
</feature>
<dbReference type="Proteomes" id="UP001285154">
    <property type="component" value="Unassembled WGS sequence"/>
</dbReference>
<keyword evidence="8 14" id="KW-0479">Metal-binding</keyword>
<organism evidence="15 16">
    <name type="scientific">Mesorhizobium vachelliae</name>
    <dbReference type="NCBI Taxonomy" id="3072309"/>
    <lineage>
        <taxon>Bacteria</taxon>
        <taxon>Pseudomonadati</taxon>
        <taxon>Pseudomonadota</taxon>
        <taxon>Alphaproteobacteria</taxon>
        <taxon>Hyphomicrobiales</taxon>
        <taxon>Phyllobacteriaceae</taxon>
        <taxon>Mesorhizobium</taxon>
    </lineage>
</organism>
<keyword evidence="7 14" id="KW-0812">Transmembrane</keyword>
<evidence type="ECO:0000256" key="12">
    <source>
        <dbReference type="ARBA" id="ARBA00023136"/>
    </source>
</evidence>
<evidence type="ECO:0000256" key="3">
    <source>
        <dbReference type="ARBA" id="ARBA00006501"/>
    </source>
</evidence>
<evidence type="ECO:0000256" key="13">
    <source>
        <dbReference type="ARBA" id="ARBA00048390"/>
    </source>
</evidence>
<evidence type="ECO:0000256" key="10">
    <source>
        <dbReference type="ARBA" id="ARBA00023002"/>
    </source>
</evidence>
<reference evidence="15 16" key="1">
    <citation type="submission" date="2023-08" db="EMBL/GenBank/DDBJ databases">
        <title>Implementing the SeqCode for naming new Mesorhizobium species isolated from Vachellia karroo root nodules.</title>
        <authorList>
            <person name="Van Lill M."/>
        </authorList>
    </citation>
    <scope>NUCLEOTIDE SEQUENCE [LARGE SCALE GENOMIC DNA]</scope>
    <source>
        <strain evidence="15 16">VK25D</strain>
    </source>
</reference>
<evidence type="ECO:0000313" key="16">
    <source>
        <dbReference type="Proteomes" id="UP001285154"/>
    </source>
</evidence>
<gene>
    <name evidence="15" type="primary">hemJ</name>
    <name evidence="15" type="ORF">RFM42_13370</name>
</gene>
<dbReference type="HAMAP" id="MF_02239">
    <property type="entry name" value="HemJ"/>
    <property type="match status" value="1"/>
</dbReference>
<keyword evidence="11 14" id="KW-0408">Iron</keyword>
<feature type="transmembrane region" description="Helical" evidence="14">
    <location>
        <begin position="47"/>
        <end position="67"/>
    </location>
</feature>
<keyword evidence="6 14" id="KW-0349">Heme</keyword>
<keyword evidence="12 14" id="KW-0472">Membrane</keyword>
<evidence type="ECO:0000256" key="8">
    <source>
        <dbReference type="ARBA" id="ARBA00022723"/>
    </source>
</evidence>
<evidence type="ECO:0000256" key="6">
    <source>
        <dbReference type="ARBA" id="ARBA00022617"/>
    </source>
</evidence>
<feature type="transmembrane region" description="Helical" evidence="14">
    <location>
        <begin position="163"/>
        <end position="181"/>
    </location>
</feature>
<dbReference type="EC" id="1.3.99.-" evidence="14"/>
<comment type="subcellular location">
    <subcellularLocation>
        <location evidence="1 14">Cell membrane</location>
        <topology evidence="1 14">Multi-pass membrane protein</topology>
    </subcellularLocation>
</comment>
<comment type="catalytic activity">
    <reaction evidence="13 14">
        <text>protoporphyrinogen IX + 3 A = protoporphyrin IX + 3 AH2</text>
        <dbReference type="Rhea" id="RHEA:62000"/>
        <dbReference type="ChEBI" id="CHEBI:13193"/>
        <dbReference type="ChEBI" id="CHEBI:17499"/>
        <dbReference type="ChEBI" id="CHEBI:57306"/>
        <dbReference type="ChEBI" id="CHEBI:57307"/>
    </reaction>
</comment>
<comment type="caution">
    <text evidence="15">The sequence shown here is derived from an EMBL/GenBank/DDBJ whole genome shotgun (WGS) entry which is preliminary data.</text>
</comment>
<keyword evidence="9 14" id="KW-1133">Transmembrane helix</keyword>
<comment type="similarity">
    <text evidence="3 14">Belongs to the HemJ family.</text>
</comment>
<evidence type="ECO:0000256" key="11">
    <source>
        <dbReference type="ARBA" id="ARBA00023004"/>
    </source>
</evidence>
<evidence type="ECO:0000313" key="15">
    <source>
        <dbReference type="EMBL" id="MDX8531982.1"/>
    </source>
</evidence>
<evidence type="ECO:0000256" key="5">
    <source>
        <dbReference type="ARBA" id="ARBA00022475"/>
    </source>
</evidence>
<comment type="subunit">
    <text evidence="14">Homodimer.</text>
</comment>
<feature type="binding site" description="axial binding residue" evidence="14">
    <location>
        <position position="53"/>
    </location>
    <ligand>
        <name>heme</name>
        <dbReference type="ChEBI" id="CHEBI:30413"/>
    </ligand>
    <ligandPart>
        <name>Fe</name>
        <dbReference type="ChEBI" id="CHEBI:18248"/>
    </ligandPart>
</feature>
<evidence type="ECO:0000256" key="4">
    <source>
        <dbReference type="ARBA" id="ARBA00017504"/>
    </source>
</evidence>
<sequence length="184" mass="20738">MSDVSNENSASSENTTGQAMRRMVIGIVVLVVLTALLYFVAGDGFYPWAKAIHVIAVISWMAGMLYLPRLFVYHVDAEKGSVQSETFKVMERRLLRGIINPAMIVTWVFGLWMAWKIFHFEGGWLHAKIALVLVLSGLHGYLAAAVRKFAEDKNEKPAKHWRIVNEIPTLLMIVIVILVIVKPF</sequence>
<keyword evidence="16" id="KW-1185">Reference proteome</keyword>
<feature type="transmembrane region" description="Helical" evidence="14">
    <location>
        <begin position="23"/>
        <end position="41"/>
    </location>
</feature>
<accession>A0ABU5A448</accession>
<feature type="transmembrane region" description="Helical" evidence="14">
    <location>
        <begin position="124"/>
        <end position="142"/>
    </location>
</feature>
<proteinExistence type="inferred from homology"/>
<name>A0ABU5A448_9HYPH</name>
<dbReference type="EMBL" id="JAVIIQ010000004">
    <property type="protein sequence ID" value="MDX8531982.1"/>
    <property type="molecule type" value="Genomic_DNA"/>
</dbReference>
<evidence type="ECO:0000256" key="14">
    <source>
        <dbReference type="HAMAP-Rule" id="MF_02239"/>
    </source>
</evidence>
<comment type="function">
    <text evidence="14">Catalyzes the oxidation of protoporphyrinogen IX to protoporphyrin IX.</text>
</comment>
<dbReference type="NCBIfam" id="TIGR00701">
    <property type="entry name" value="protoporphyrinogen oxidase HemJ"/>
    <property type="match status" value="1"/>
</dbReference>
<evidence type="ECO:0000256" key="9">
    <source>
        <dbReference type="ARBA" id="ARBA00022989"/>
    </source>
</evidence>
<comment type="pathway">
    <text evidence="2 14">Porphyrin-containing compound metabolism; protoporphyrin-IX biosynthesis; protoporphyrin-IX from protoporphyrinogen-IX: step 1/1.</text>
</comment>
<keyword evidence="10 14" id="KW-0560">Oxidoreductase</keyword>
<evidence type="ECO:0000256" key="1">
    <source>
        <dbReference type="ARBA" id="ARBA00004651"/>
    </source>
</evidence>
<dbReference type="RefSeq" id="WP_320247837.1">
    <property type="nucleotide sequence ID" value="NZ_JAVIIQ010000004.1"/>
</dbReference>
<comment type="cofactor">
    <cofactor evidence="14">
        <name>heme b</name>
        <dbReference type="ChEBI" id="CHEBI:60344"/>
    </cofactor>
    <text evidence="14">Binds 1 heme b (iron(II)-protoporphyrin IX) group per subunit.</text>
</comment>
<evidence type="ECO:0000256" key="2">
    <source>
        <dbReference type="ARBA" id="ARBA00005073"/>
    </source>
</evidence>
<evidence type="ECO:0000256" key="7">
    <source>
        <dbReference type="ARBA" id="ARBA00022692"/>
    </source>
</evidence>
<keyword evidence="5 14" id="KW-1003">Cell membrane</keyword>
<protein>
    <recommendedName>
        <fullName evidence="4 14">Protoporphyrinogen IX oxidase</fullName>
        <shortName evidence="14">PPO</shortName>
        <ecNumber evidence="14">1.3.99.-</ecNumber>
    </recommendedName>
</protein>
<dbReference type="PANTHER" id="PTHR40255">
    <property type="entry name" value="UPF0093 MEMBRANE PROTEIN SLR1790"/>
    <property type="match status" value="1"/>
</dbReference>
<feature type="transmembrane region" description="Helical" evidence="14">
    <location>
        <begin position="98"/>
        <end position="118"/>
    </location>
</feature>